<dbReference type="RefSeq" id="WP_237336695.1">
    <property type="nucleotide sequence ID" value="NZ_BAABCM010000001.1"/>
</dbReference>
<reference evidence="2" key="1">
    <citation type="journal article" date="2019" name="Int. J. Syst. Evol. Microbiol.">
        <title>The Global Catalogue of Microorganisms (GCM) 10K type strain sequencing project: providing services to taxonomists for standard genome sequencing and annotation.</title>
        <authorList>
            <consortium name="The Broad Institute Genomics Platform"/>
            <consortium name="The Broad Institute Genome Sequencing Center for Infectious Disease"/>
            <person name="Wu L."/>
            <person name="Ma J."/>
        </authorList>
    </citation>
    <scope>NUCLEOTIDE SEQUENCE [LARGE SCALE GENOMIC DNA]</scope>
    <source>
        <strain evidence="2">JCM 17017</strain>
    </source>
</reference>
<proteinExistence type="predicted"/>
<dbReference type="InterPro" id="IPR036086">
    <property type="entry name" value="ParB/Sulfiredoxin_sf"/>
</dbReference>
<dbReference type="EMBL" id="BAABCM010000001">
    <property type="protein sequence ID" value="GAA3791263.1"/>
    <property type="molecule type" value="Genomic_DNA"/>
</dbReference>
<dbReference type="PANTHER" id="PTHR33375">
    <property type="entry name" value="CHROMOSOME-PARTITIONING PROTEIN PARB-RELATED"/>
    <property type="match status" value="1"/>
</dbReference>
<sequence>MNTVKTWETPGLYYVDPFELVLDDNSREIDDIRAKNPGLCDSVAKYGVKTAVTANPDENGNLRLRYGFSRVLANRLCVDQHPTIPVIVVEAGEEDEAQRLIDQWDENTQRVGYTQAEEVQIFERMALFDLAPEEIAEKLSTSADRVTAGLAVARSAATREALREDDQLTLEQYAALTEFESDPEAHADLLDTLRSWPGNFAFAAARWRRKAARRAACAEAADELRARGEVVIVDDELPDASARLHDLHADENGENLTVDNHAGCPGHALFLDTDAYHSETVKPVPICTDWAQHGHTPATNSGGPAERPAEDLTAERRRVIRNNKAWVAAQDVRRDKLKALLAKKTPPKQAEQFIATTLMIGEHELQKALPRQHPLVCELLGYSEPAPRTIHPVLAELRKATAARAKMITLGLLIAAFEHSLRKDSWRAPTEEQKRYFRTLAEWGFDLHWVERMVNDPSAEDDADAQPTGEIAAA</sequence>
<gene>
    <name evidence="1" type="ORF">GCM10022380_04750</name>
</gene>
<evidence type="ECO:0000313" key="2">
    <source>
        <dbReference type="Proteomes" id="UP001501624"/>
    </source>
</evidence>
<accession>A0ABP7HKP0</accession>
<evidence type="ECO:0008006" key="3">
    <source>
        <dbReference type="Google" id="ProtNLM"/>
    </source>
</evidence>
<dbReference type="Proteomes" id="UP001501624">
    <property type="component" value="Unassembled WGS sequence"/>
</dbReference>
<dbReference type="PANTHER" id="PTHR33375:SF7">
    <property type="entry name" value="CHROMOSOME 2-PARTITIONING PROTEIN PARB-RELATED"/>
    <property type="match status" value="1"/>
</dbReference>
<evidence type="ECO:0000313" key="1">
    <source>
        <dbReference type="EMBL" id="GAA3791263.1"/>
    </source>
</evidence>
<dbReference type="SUPFAM" id="SSF109709">
    <property type="entry name" value="KorB DNA-binding domain-like"/>
    <property type="match status" value="1"/>
</dbReference>
<name>A0ABP7HKP0_9PSEU</name>
<dbReference type="InterPro" id="IPR050336">
    <property type="entry name" value="Chromosome_partition/occlusion"/>
</dbReference>
<comment type="caution">
    <text evidence="1">The sequence shown here is derived from an EMBL/GenBank/DDBJ whole genome shotgun (WGS) entry which is preliminary data.</text>
</comment>
<keyword evidence="2" id="KW-1185">Reference proteome</keyword>
<dbReference type="Gene3D" id="1.10.10.2830">
    <property type="match status" value="1"/>
</dbReference>
<protein>
    <recommendedName>
        <fullName evidence="3">ParB/Sulfiredoxin domain-containing protein</fullName>
    </recommendedName>
</protein>
<organism evidence="1 2">
    <name type="scientific">Amycolatopsis tucumanensis</name>
    <dbReference type="NCBI Taxonomy" id="401106"/>
    <lineage>
        <taxon>Bacteria</taxon>
        <taxon>Bacillati</taxon>
        <taxon>Actinomycetota</taxon>
        <taxon>Actinomycetes</taxon>
        <taxon>Pseudonocardiales</taxon>
        <taxon>Pseudonocardiaceae</taxon>
        <taxon>Amycolatopsis</taxon>
    </lineage>
</organism>
<dbReference type="SUPFAM" id="SSF110849">
    <property type="entry name" value="ParB/Sulfiredoxin"/>
    <property type="match status" value="1"/>
</dbReference>